<dbReference type="NCBIfam" id="TIGR00526">
    <property type="entry name" value="folB_dom"/>
    <property type="match status" value="1"/>
</dbReference>
<comment type="similarity">
    <text evidence="3">In the N-terminal section; belongs to the DHNA family.</text>
</comment>
<gene>
    <name evidence="11" type="ORF">GCM10025866_11000</name>
</gene>
<comment type="function">
    <text evidence="9">Catalyzes the conversion of 7,8-dihydroneopterin to 6-hydroxymethyl-7,8-dihydropterin.</text>
</comment>
<dbReference type="PANTHER" id="PTHR43071">
    <property type="entry name" value="2-AMINO-4-HYDROXY-6-HYDROXYMETHYLDIHYDROPTERIDINE PYROPHOSPHOKINASE"/>
    <property type="match status" value="1"/>
</dbReference>
<dbReference type="CDD" id="cd00483">
    <property type="entry name" value="HPPK"/>
    <property type="match status" value="1"/>
</dbReference>
<accession>A0ABN6XK46</accession>
<dbReference type="InterPro" id="IPR006156">
    <property type="entry name" value="Dihydroneopterin_aldolase"/>
</dbReference>
<comment type="similarity">
    <text evidence="9">Belongs to the DHNA family.</text>
</comment>
<evidence type="ECO:0000313" key="11">
    <source>
        <dbReference type="EMBL" id="BDZ45191.1"/>
    </source>
</evidence>
<keyword evidence="9" id="KW-0456">Lyase</keyword>
<dbReference type="Gene3D" id="3.30.1130.10">
    <property type="match status" value="1"/>
</dbReference>
<dbReference type="Pfam" id="PF01288">
    <property type="entry name" value="HPPK"/>
    <property type="match status" value="1"/>
</dbReference>
<evidence type="ECO:0000256" key="1">
    <source>
        <dbReference type="ARBA" id="ARBA00000198"/>
    </source>
</evidence>
<evidence type="ECO:0000256" key="2">
    <source>
        <dbReference type="ARBA" id="ARBA00005051"/>
    </source>
</evidence>
<dbReference type="InterPro" id="IPR006157">
    <property type="entry name" value="FolB_dom"/>
</dbReference>
<dbReference type="SUPFAM" id="SSF55620">
    <property type="entry name" value="Tetrahydrobiopterin biosynthesis enzymes-like"/>
    <property type="match status" value="1"/>
</dbReference>
<keyword evidence="4" id="KW-0808">Transferase</keyword>
<evidence type="ECO:0000256" key="4">
    <source>
        <dbReference type="ARBA" id="ARBA00022679"/>
    </source>
</evidence>
<organism evidence="11 12">
    <name type="scientific">Naasia aerilata</name>
    <dbReference type="NCBI Taxonomy" id="1162966"/>
    <lineage>
        <taxon>Bacteria</taxon>
        <taxon>Bacillati</taxon>
        <taxon>Actinomycetota</taxon>
        <taxon>Actinomycetes</taxon>
        <taxon>Micrococcales</taxon>
        <taxon>Microbacteriaceae</taxon>
        <taxon>Naasia</taxon>
    </lineage>
</organism>
<evidence type="ECO:0000256" key="3">
    <source>
        <dbReference type="ARBA" id="ARBA00009640"/>
    </source>
</evidence>
<dbReference type="Gene3D" id="3.30.70.560">
    <property type="entry name" value="7,8-Dihydro-6-hydroxymethylpterin-pyrophosphokinase HPPK"/>
    <property type="match status" value="1"/>
</dbReference>
<keyword evidence="12" id="KW-1185">Reference proteome</keyword>
<dbReference type="NCBIfam" id="TIGR00525">
    <property type="entry name" value="folB"/>
    <property type="match status" value="1"/>
</dbReference>
<dbReference type="Pfam" id="PF02152">
    <property type="entry name" value="FolB"/>
    <property type="match status" value="1"/>
</dbReference>
<comment type="catalytic activity">
    <reaction evidence="9">
        <text>7,8-dihydroneopterin = 6-hydroxymethyl-7,8-dihydropterin + glycolaldehyde</text>
        <dbReference type="Rhea" id="RHEA:10540"/>
        <dbReference type="ChEBI" id="CHEBI:17001"/>
        <dbReference type="ChEBI" id="CHEBI:17071"/>
        <dbReference type="ChEBI" id="CHEBI:44841"/>
        <dbReference type="EC" id="4.1.2.25"/>
    </reaction>
</comment>
<dbReference type="SUPFAM" id="SSF55083">
    <property type="entry name" value="6-hydroxymethyl-7,8-dihydropterin pyrophosphokinase, HPPK"/>
    <property type="match status" value="1"/>
</dbReference>
<comment type="pathway">
    <text evidence="9">Cofactor biosynthesis; tetrahydrofolate biosynthesis; 2-amino-4-hydroxy-6-hydroxymethyl-7,8-dihydropteridine diphosphate from 7,8-dihydroneopterin triphosphate: step 3/4.</text>
</comment>
<keyword evidence="6" id="KW-0418">Kinase</keyword>
<dbReference type="RefSeq" id="WP_286278581.1">
    <property type="nucleotide sequence ID" value="NZ_AP027731.1"/>
</dbReference>
<feature type="domain" description="Dihydroneopterin aldolase/epimerase" evidence="10">
    <location>
        <begin position="7"/>
        <end position="119"/>
    </location>
</feature>
<evidence type="ECO:0000259" key="10">
    <source>
        <dbReference type="SMART" id="SM00905"/>
    </source>
</evidence>
<evidence type="ECO:0000256" key="5">
    <source>
        <dbReference type="ARBA" id="ARBA00022741"/>
    </source>
</evidence>
<reference evidence="12" key="1">
    <citation type="journal article" date="2019" name="Int. J. Syst. Evol. Microbiol.">
        <title>The Global Catalogue of Microorganisms (GCM) 10K type strain sequencing project: providing services to taxonomists for standard genome sequencing and annotation.</title>
        <authorList>
            <consortium name="The Broad Institute Genomics Platform"/>
            <consortium name="The Broad Institute Genome Sequencing Center for Infectious Disease"/>
            <person name="Wu L."/>
            <person name="Ma J."/>
        </authorList>
    </citation>
    <scope>NUCLEOTIDE SEQUENCE [LARGE SCALE GENOMIC DNA]</scope>
    <source>
        <strain evidence="12">NBRC 108725</strain>
    </source>
</reference>
<evidence type="ECO:0000256" key="8">
    <source>
        <dbReference type="ARBA" id="ARBA00022909"/>
    </source>
</evidence>
<proteinExistence type="inferred from homology"/>
<keyword evidence="7" id="KW-0067">ATP-binding</keyword>
<dbReference type="InterPro" id="IPR035907">
    <property type="entry name" value="Hppk_sf"/>
</dbReference>
<evidence type="ECO:0000313" key="12">
    <source>
        <dbReference type="Proteomes" id="UP001321498"/>
    </source>
</evidence>
<dbReference type="EMBL" id="AP027731">
    <property type="protein sequence ID" value="BDZ45191.1"/>
    <property type="molecule type" value="Genomic_DNA"/>
</dbReference>
<protein>
    <recommendedName>
        <fullName evidence="9">Bifunctional folate synthesis protein</fullName>
    </recommendedName>
    <domain>
        <recommendedName>
            <fullName evidence="9">Dihydroneopterin aldolase</fullName>
            <shortName evidence="9">DHNA</shortName>
            <ecNumber evidence="9">4.1.2.25</ecNumber>
        </recommendedName>
        <alternativeName>
            <fullName evidence="9">7,8-dihydroneopterin aldolase</fullName>
        </alternativeName>
    </domain>
    <domain>
        <recommendedName>
            <fullName evidence="9">2-amino-4-hydroxy-6-hydroxymethyldihydropteridine pyrophosphokinase</fullName>
            <ecNumber evidence="9">2.7.6.3</ecNumber>
        </recommendedName>
        <alternativeName>
            <fullName evidence="9">6-hydroxymethyl-7,8-dihydropterin pyrophosphokinase</fullName>
            <shortName evidence="9">PPPK</shortName>
        </alternativeName>
        <alternativeName>
            <fullName evidence="9">7,8-dihydro-6-hydroxymethylpterin pyrophosphokinase</fullName>
            <shortName evidence="9">HPPK</shortName>
        </alternativeName>
    </domain>
</protein>
<dbReference type="NCBIfam" id="TIGR01498">
    <property type="entry name" value="folK"/>
    <property type="match status" value="1"/>
</dbReference>
<evidence type="ECO:0000256" key="7">
    <source>
        <dbReference type="ARBA" id="ARBA00022840"/>
    </source>
</evidence>
<comment type="catalytic activity">
    <reaction evidence="1">
        <text>6-hydroxymethyl-7,8-dihydropterin + ATP = (7,8-dihydropterin-6-yl)methyl diphosphate + AMP + H(+)</text>
        <dbReference type="Rhea" id="RHEA:11412"/>
        <dbReference type="ChEBI" id="CHEBI:15378"/>
        <dbReference type="ChEBI" id="CHEBI:30616"/>
        <dbReference type="ChEBI" id="CHEBI:44841"/>
        <dbReference type="ChEBI" id="CHEBI:72950"/>
        <dbReference type="ChEBI" id="CHEBI:456215"/>
        <dbReference type="EC" id="2.7.6.3"/>
    </reaction>
</comment>
<dbReference type="InterPro" id="IPR000550">
    <property type="entry name" value="Hppk"/>
</dbReference>
<evidence type="ECO:0000256" key="9">
    <source>
        <dbReference type="RuleBase" id="RU362079"/>
    </source>
</evidence>
<dbReference type="CDD" id="cd00534">
    <property type="entry name" value="DHNA_DHNTPE"/>
    <property type="match status" value="1"/>
</dbReference>
<sequence length="281" mass="30204">MSASDRISLRGLRTRGYHGVLPEERIAGQDFVIDLDLTLDLAPAAASDDVRDTVHYGELAQEVAGIVAGDPVDLIETLADRIASAVLRADRVLAVAVTVHKPQAPIPVAFDDVSVSLTRQRRSPVVIALGSNLGDRAGTLASAVAALRGEEGLEITAESPVLETVALTLAGEDPDKPAYLNQVVLGTSDLTPERLLGVLLDIERAHGRERNERWGDRTLDLDLIAYGTERIVTPSLELPHPRAAERDFVLRPWLAADPDAVLPGHGRVDELLARLTAEDAR</sequence>
<name>A0ABN6XK46_9MICO</name>
<keyword evidence="8 9" id="KW-0289">Folate biosynthesis</keyword>
<dbReference type="EC" id="2.7.6.3" evidence="9"/>
<dbReference type="InterPro" id="IPR043133">
    <property type="entry name" value="GTP-CH-I_C/QueF"/>
</dbReference>
<dbReference type="PANTHER" id="PTHR43071:SF1">
    <property type="entry name" value="2-AMINO-4-HYDROXY-6-HYDROXYMETHYLDIHYDROPTERIDINE PYROPHOSPHOKINASE"/>
    <property type="match status" value="1"/>
</dbReference>
<dbReference type="SMART" id="SM00905">
    <property type="entry name" value="FolB"/>
    <property type="match status" value="1"/>
</dbReference>
<dbReference type="Proteomes" id="UP001321498">
    <property type="component" value="Chromosome"/>
</dbReference>
<evidence type="ECO:0000256" key="6">
    <source>
        <dbReference type="ARBA" id="ARBA00022777"/>
    </source>
</evidence>
<dbReference type="EC" id="4.1.2.25" evidence="9"/>
<comment type="pathway">
    <text evidence="2">Cofactor biosynthesis; tetrahydrofolate biosynthesis; 2-amino-4-hydroxy-6-hydroxymethyl-7,8-dihydropteridine diphosphate from 7,8-dihydroneopterin triphosphate: step 4/4.</text>
</comment>
<keyword evidence="5" id="KW-0547">Nucleotide-binding</keyword>